<evidence type="ECO:0000256" key="2">
    <source>
        <dbReference type="ARBA" id="ARBA00022475"/>
    </source>
</evidence>
<gene>
    <name evidence="10" type="ORF">QEG54_005055</name>
</gene>
<sequence>NVIMLFLILFIGRLSLPTSIILLLFIAVCGLYAPTGIVYGKINQSFIVSILETNQREVIEYVSSLKALNVIISIILFFLGIYFFKTRYITGSKKLLTVCLILFISLNINSWPQRMIKKSVKDFVELKQQMIDYKSLTANKKDSWVIEDSARKKDLVIVIIGESLRKDYMSSFGYRLKTTPWLDEQNGYFFSNYISAAPVTAVSLPRTLSLTTIPGGMPQLQNNVVSLANKAGYETDWISNQGFLGEYDTIVSAISSYANNTFFMKKGGFSSENKDDSEMLSAINHQIEQNNHKKVIFVHMIGSHPNPCDRLLSYKNTFKNSFSDKKTACYLSTVSKTDNFIKNVVSIAKQKKDYTVIYFSDHGLSIDGSTPPHHCAKFKECYSVPLIIMSNNDSKRIVKNEKTSAFNFISIYSKIIGVKPKGVTPFSFEKTTSTNVSVFKDDRLVNYDKLENQRAI</sequence>
<keyword evidence="6 8" id="KW-0472">Membrane</keyword>
<dbReference type="InterPro" id="IPR058130">
    <property type="entry name" value="PEA_transf_C"/>
</dbReference>
<accession>A0AAI9GPN6</accession>
<feature type="transmembrane region" description="Helical" evidence="8">
    <location>
        <begin position="61"/>
        <end position="83"/>
    </location>
</feature>
<dbReference type="GO" id="GO:0009244">
    <property type="term" value="P:lipopolysaccharide core region biosynthetic process"/>
    <property type="evidence" value="ECO:0007669"/>
    <property type="project" value="TreeGrafter"/>
</dbReference>
<feature type="non-terminal residue" evidence="10">
    <location>
        <position position="1"/>
    </location>
</feature>
<evidence type="ECO:0000259" key="9">
    <source>
        <dbReference type="Pfam" id="PF00884"/>
    </source>
</evidence>
<organism evidence="10">
    <name type="scientific">Pluralibacter gergoviae</name>
    <name type="common">Enterobacter gergoviae</name>
    <dbReference type="NCBI Taxonomy" id="61647"/>
    <lineage>
        <taxon>Bacteria</taxon>
        <taxon>Pseudomonadati</taxon>
        <taxon>Pseudomonadota</taxon>
        <taxon>Gammaproteobacteria</taxon>
        <taxon>Enterobacterales</taxon>
        <taxon>Enterobacteriaceae</taxon>
        <taxon>Pluralibacter</taxon>
    </lineage>
</organism>
<evidence type="ECO:0000256" key="4">
    <source>
        <dbReference type="ARBA" id="ARBA00022692"/>
    </source>
</evidence>
<dbReference type="GO" id="GO:0005886">
    <property type="term" value="C:plasma membrane"/>
    <property type="evidence" value="ECO:0007669"/>
    <property type="project" value="UniProtKB-SubCell"/>
</dbReference>
<keyword evidence="4 8" id="KW-0812">Transmembrane</keyword>
<evidence type="ECO:0000256" key="7">
    <source>
        <dbReference type="ARBA" id="ARBA00038481"/>
    </source>
</evidence>
<keyword evidence="2" id="KW-1003">Cell membrane</keyword>
<keyword evidence="10" id="KW-0378">Hydrolase</keyword>
<dbReference type="InterPro" id="IPR000917">
    <property type="entry name" value="Sulfatase_N"/>
</dbReference>
<dbReference type="GO" id="GO:0016776">
    <property type="term" value="F:phosphotransferase activity, phosphate group as acceptor"/>
    <property type="evidence" value="ECO:0007669"/>
    <property type="project" value="TreeGrafter"/>
</dbReference>
<reference evidence="10" key="1">
    <citation type="submission" date="2024-02" db="EMBL/GenBank/DDBJ databases">
        <authorList>
            <consortium name="Clinical and Environmental Microbiology Branch: Whole genome sequencing antimicrobial resistance pathogens in the healthcare setting"/>
        </authorList>
    </citation>
    <scope>NUCLEOTIDE SEQUENCE</scope>
    <source>
        <strain evidence="10">2021DK-00143</strain>
    </source>
</reference>
<dbReference type="SUPFAM" id="SSF53649">
    <property type="entry name" value="Alkaline phosphatase-like"/>
    <property type="match status" value="1"/>
</dbReference>
<dbReference type="PANTHER" id="PTHR30443:SF4">
    <property type="entry name" value="PHOSPHOETHANOLAMINE TRANSFERASE OPGE-RELATED"/>
    <property type="match status" value="1"/>
</dbReference>
<protein>
    <submittedName>
        <fullName evidence="10">Sulfatase-like hydrolase/transferase</fullName>
    </submittedName>
</protein>
<name>A0AAI9GPN6_PLUGE</name>
<dbReference type="GO" id="GO:0016787">
    <property type="term" value="F:hydrolase activity"/>
    <property type="evidence" value="ECO:0007669"/>
    <property type="project" value="UniProtKB-KW"/>
</dbReference>
<evidence type="ECO:0000256" key="1">
    <source>
        <dbReference type="ARBA" id="ARBA00004651"/>
    </source>
</evidence>
<evidence type="ECO:0000256" key="6">
    <source>
        <dbReference type="ARBA" id="ARBA00023136"/>
    </source>
</evidence>
<evidence type="ECO:0000256" key="5">
    <source>
        <dbReference type="ARBA" id="ARBA00022989"/>
    </source>
</evidence>
<dbReference type="Pfam" id="PF00884">
    <property type="entry name" value="Sulfatase"/>
    <property type="match status" value="1"/>
</dbReference>
<feature type="domain" description="Sulfatase N-terminal" evidence="9">
    <location>
        <begin position="155"/>
        <end position="410"/>
    </location>
</feature>
<dbReference type="CDD" id="cd16017">
    <property type="entry name" value="LptA"/>
    <property type="match status" value="1"/>
</dbReference>
<dbReference type="PANTHER" id="PTHR30443">
    <property type="entry name" value="INNER MEMBRANE PROTEIN"/>
    <property type="match status" value="1"/>
</dbReference>
<keyword evidence="5 8" id="KW-1133">Transmembrane helix</keyword>
<feature type="transmembrane region" description="Helical" evidence="8">
    <location>
        <begin position="20"/>
        <end position="40"/>
    </location>
</feature>
<proteinExistence type="inferred from homology"/>
<comment type="subcellular location">
    <subcellularLocation>
        <location evidence="1">Cell membrane</location>
        <topology evidence="1">Multi-pass membrane protein</topology>
    </subcellularLocation>
</comment>
<evidence type="ECO:0000313" key="10">
    <source>
        <dbReference type="EMBL" id="EML1474224.1"/>
    </source>
</evidence>
<dbReference type="InterPro" id="IPR017850">
    <property type="entry name" value="Alkaline_phosphatase_core_sf"/>
</dbReference>
<dbReference type="InterPro" id="IPR040423">
    <property type="entry name" value="PEA_transferase"/>
</dbReference>
<dbReference type="AlphaFoldDB" id="A0AAI9GPN6"/>
<comment type="caution">
    <text evidence="10">The sequence shown here is derived from an EMBL/GenBank/DDBJ whole genome shotgun (WGS) entry which is preliminary data.</text>
</comment>
<evidence type="ECO:0000256" key="3">
    <source>
        <dbReference type="ARBA" id="ARBA00022679"/>
    </source>
</evidence>
<dbReference type="Gene3D" id="3.40.720.10">
    <property type="entry name" value="Alkaline Phosphatase, subunit A"/>
    <property type="match status" value="1"/>
</dbReference>
<comment type="similarity">
    <text evidence="7">Belongs to the phosphoethanolamine transferase family.</text>
</comment>
<keyword evidence="3" id="KW-0808">Transferase</keyword>
<evidence type="ECO:0000256" key="8">
    <source>
        <dbReference type="SAM" id="Phobius"/>
    </source>
</evidence>
<dbReference type="EMBL" id="ABLOKC030000045">
    <property type="protein sequence ID" value="EML1474224.1"/>
    <property type="molecule type" value="Genomic_DNA"/>
</dbReference>